<evidence type="ECO:0000313" key="3">
    <source>
        <dbReference type="Proteomes" id="UP000597444"/>
    </source>
</evidence>
<comment type="caution">
    <text evidence="2">The sequence shown here is derived from an EMBL/GenBank/DDBJ whole genome shotgun (WGS) entry which is preliminary data.</text>
</comment>
<keyword evidence="1" id="KW-0812">Transmembrane</keyword>
<organism evidence="2 3">
    <name type="scientific">Reticulibacter mediterranei</name>
    <dbReference type="NCBI Taxonomy" id="2778369"/>
    <lineage>
        <taxon>Bacteria</taxon>
        <taxon>Bacillati</taxon>
        <taxon>Chloroflexota</taxon>
        <taxon>Ktedonobacteria</taxon>
        <taxon>Ktedonobacterales</taxon>
        <taxon>Reticulibacteraceae</taxon>
        <taxon>Reticulibacter</taxon>
    </lineage>
</organism>
<dbReference type="Proteomes" id="UP000597444">
    <property type="component" value="Unassembled WGS sequence"/>
</dbReference>
<dbReference type="EMBL" id="BNJK01000001">
    <property type="protein sequence ID" value="GHO95813.1"/>
    <property type="molecule type" value="Genomic_DNA"/>
</dbReference>
<keyword evidence="1" id="KW-0472">Membrane</keyword>
<keyword evidence="3" id="KW-1185">Reference proteome</keyword>
<feature type="transmembrane region" description="Helical" evidence="1">
    <location>
        <begin position="46"/>
        <end position="74"/>
    </location>
</feature>
<name>A0A8J3N4U1_9CHLR</name>
<keyword evidence="1" id="KW-1133">Transmembrane helix</keyword>
<evidence type="ECO:0000256" key="1">
    <source>
        <dbReference type="SAM" id="Phobius"/>
    </source>
</evidence>
<sequence length="86" mass="9427">MHTAETPPAARFGAAQPLTEKEQALSTRIDRLLAKRAASHVHYVRIVILSVSALTFLILCVIQGINLLIIFSLLHCNPLVLLSTLL</sequence>
<proteinExistence type="predicted"/>
<dbReference type="RefSeq" id="WP_220206470.1">
    <property type="nucleotide sequence ID" value="NZ_BNJK01000001.1"/>
</dbReference>
<gene>
    <name evidence="2" type="ORF">KSF_058610</name>
</gene>
<reference evidence="2" key="1">
    <citation type="submission" date="2020-10" db="EMBL/GenBank/DDBJ databases">
        <title>Taxonomic study of unclassified bacteria belonging to the class Ktedonobacteria.</title>
        <authorList>
            <person name="Yabe S."/>
            <person name="Wang C.M."/>
            <person name="Zheng Y."/>
            <person name="Sakai Y."/>
            <person name="Cavaletti L."/>
            <person name="Monciardini P."/>
            <person name="Donadio S."/>
        </authorList>
    </citation>
    <scope>NUCLEOTIDE SEQUENCE</scope>
    <source>
        <strain evidence="2">ID150040</strain>
    </source>
</reference>
<accession>A0A8J3N4U1</accession>
<dbReference type="AlphaFoldDB" id="A0A8J3N4U1"/>
<evidence type="ECO:0000313" key="2">
    <source>
        <dbReference type="EMBL" id="GHO95813.1"/>
    </source>
</evidence>
<protein>
    <submittedName>
        <fullName evidence="2">Uncharacterized protein</fullName>
    </submittedName>
</protein>